<dbReference type="CDD" id="cd19438">
    <property type="entry name" value="lipocalin_Blc-like"/>
    <property type="match status" value="1"/>
</dbReference>
<dbReference type="PIRSF" id="PIRSF036893">
    <property type="entry name" value="Lipocalin_ApoD"/>
    <property type="match status" value="1"/>
</dbReference>
<evidence type="ECO:0000313" key="5">
    <source>
        <dbReference type="EMBL" id="CUI60154.1"/>
    </source>
</evidence>
<dbReference type="InterPro" id="IPR000566">
    <property type="entry name" value="Lipocln_cytosolic_FA-bd_dom"/>
</dbReference>
<dbReference type="Proteomes" id="UP000053096">
    <property type="component" value="Unassembled WGS sequence"/>
</dbReference>
<feature type="signal peptide" evidence="2">
    <location>
        <begin position="1"/>
        <end position="21"/>
    </location>
</feature>
<dbReference type="AlphaFoldDB" id="A0A0J6BZ02"/>
<evidence type="ECO:0000313" key="4">
    <source>
        <dbReference type="EMBL" id="ANY14697.1"/>
    </source>
</evidence>
<dbReference type="InterPro" id="IPR012674">
    <property type="entry name" value="Calycin"/>
</dbReference>
<dbReference type="InterPro" id="IPR022272">
    <property type="entry name" value="Lipocalin_CS"/>
</dbReference>
<dbReference type="InterPro" id="IPR047202">
    <property type="entry name" value="Lipocalin_Blc-like_dom"/>
</dbReference>
<dbReference type="InterPro" id="IPR022271">
    <property type="entry name" value="Lipocalin_ApoD"/>
</dbReference>
<comment type="function">
    <text evidence="2">Involved in the storage or transport of lipids necessary for membrane maintenance under stressful conditions. Displays a binding preference for lysophospholipids.</text>
</comment>
<feature type="chain" id="PRO_5015366877" description="Outer membrane lipoprotein Blc" evidence="2">
    <location>
        <begin position="22"/>
        <end position="173"/>
    </location>
</feature>
<reference evidence="5 6" key="1">
    <citation type="submission" date="2015-09" db="EMBL/GenBank/DDBJ databases">
        <authorList>
            <person name="Jackson K.R."/>
            <person name="Lunt B.L."/>
            <person name="Fisher J.N.B."/>
            <person name="Gardner A.V."/>
            <person name="Bailey M.E."/>
            <person name="Deus L.M."/>
            <person name="Earl A.S."/>
            <person name="Gibby P.D."/>
            <person name="Hartmann K.A."/>
            <person name="Liu J.E."/>
            <person name="Manci A.M."/>
            <person name="Nielsen D.A."/>
            <person name="Solomon M.B."/>
            <person name="Breakwell D.P."/>
            <person name="Burnett S.H."/>
            <person name="Grose J.H."/>
        </authorList>
    </citation>
    <scope>NUCLEOTIDE SEQUENCE [LARGE SCALE GENOMIC DNA]</scope>
    <source>
        <strain evidence="5 6">2789STDY5608636</strain>
    </source>
</reference>
<accession>A0A0M7E1C8</accession>
<dbReference type="EMBL" id="CYTV01000003">
    <property type="protein sequence ID" value="CUI60154.1"/>
    <property type="molecule type" value="Genomic_DNA"/>
</dbReference>
<keyword evidence="2" id="KW-0732">Signal</keyword>
<evidence type="ECO:0000256" key="1">
    <source>
        <dbReference type="ARBA" id="ARBA00006889"/>
    </source>
</evidence>
<feature type="domain" description="Lipocalin/cytosolic fatty-acid binding" evidence="3">
    <location>
        <begin position="32"/>
        <end position="172"/>
    </location>
</feature>
<gene>
    <name evidence="5" type="primary">blc</name>
    <name evidence="4" type="ORF">BBN53_01600</name>
    <name evidence="5" type="ORF">ERS370011_01328</name>
</gene>
<dbReference type="Gene3D" id="2.40.128.20">
    <property type="match status" value="1"/>
</dbReference>
<dbReference type="RefSeq" id="WP_043210201.1">
    <property type="nucleotide sequence ID" value="NZ_CAJGUP010000087.1"/>
</dbReference>
<protein>
    <recommendedName>
        <fullName evidence="2">Outer membrane lipoprotein Blc</fullName>
    </recommendedName>
</protein>
<evidence type="ECO:0000259" key="3">
    <source>
        <dbReference type="Pfam" id="PF08212"/>
    </source>
</evidence>
<dbReference type="Proteomes" id="UP000092950">
    <property type="component" value="Chromosome"/>
</dbReference>
<keyword evidence="2 5" id="KW-0449">Lipoprotein</keyword>
<dbReference type="PRINTS" id="PR01171">
    <property type="entry name" value="BCTLIPOCALIN"/>
</dbReference>
<dbReference type="OrthoDB" id="9793905at2"/>
<dbReference type="PANTHER" id="PTHR10612:SF34">
    <property type="entry name" value="APOLIPOPROTEIN D"/>
    <property type="match status" value="1"/>
</dbReference>
<comment type="similarity">
    <text evidence="1 2">Belongs to the calycin superfamily. Lipocalin family.</text>
</comment>
<name>A0A0J6BZ02_9BORD</name>
<evidence type="ECO:0000313" key="6">
    <source>
        <dbReference type="Proteomes" id="UP000053096"/>
    </source>
</evidence>
<dbReference type="GO" id="GO:0009279">
    <property type="term" value="C:cell outer membrane"/>
    <property type="evidence" value="ECO:0007669"/>
    <property type="project" value="UniProtKB-SubCell"/>
</dbReference>
<keyword evidence="7" id="KW-1185">Reference proteome</keyword>
<sequence length="173" mass="19030">MRRLILLTLAALATGLGAAQAQQPAVRTVAHVDLDRYAGRWYEIARLPMVFQRNCVGDTTAEYTRNADGTVGVTNRCRDKNGDIDAATGTATVIEGSGNAKLEVSFFKPFKGDYWIIGLDPEYRWAVVGAPDRKTLWILARAPKLDPKALEQALAAAKAQGYDLSELKYTEQR</sequence>
<evidence type="ECO:0000313" key="7">
    <source>
        <dbReference type="Proteomes" id="UP000092950"/>
    </source>
</evidence>
<dbReference type="Pfam" id="PF08212">
    <property type="entry name" value="Lipocalin_2"/>
    <property type="match status" value="1"/>
</dbReference>
<comment type="subcellular location">
    <subcellularLocation>
        <location evidence="2">Cell outer membrane</location>
    </subcellularLocation>
</comment>
<dbReference type="SUPFAM" id="SSF50814">
    <property type="entry name" value="Lipocalins"/>
    <property type="match status" value="1"/>
</dbReference>
<dbReference type="PROSITE" id="PS00213">
    <property type="entry name" value="LIPOCALIN"/>
    <property type="match status" value="1"/>
</dbReference>
<organism evidence="5 6">
    <name type="scientific">Bordetella pseudohinzii</name>
    <dbReference type="NCBI Taxonomy" id="1331258"/>
    <lineage>
        <taxon>Bacteria</taxon>
        <taxon>Pseudomonadati</taxon>
        <taxon>Pseudomonadota</taxon>
        <taxon>Betaproteobacteria</taxon>
        <taxon>Burkholderiales</taxon>
        <taxon>Alcaligenaceae</taxon>
        <taxon>Bordetella</taxon>
    </lineage>
</organism>
<dbReference type="GO" id="GO:0008289">
    <property type="term" value="F:lipid binding"/>
    <property type="evidence" value="ECO:0007669"/>
    <property type="project" value="UniProtKB-UniRule"/>
</dbReference>
<accession>A0A0J6BZ02</accession>
<keyword evidence="2" id="KW-0472">Membrane</keyword>
<dbReference type="EMBL" id="CP016440">
    <property type="protein sequence ID" value="ANY14697.1"/>
    <property type="molecule type" value="Genomic_DNA"/>
</dbReference>
<keyword evidence="2" id="KW-0446">Lipid-binding</keyword>
<comment type="subunit">
    <text evidence="2">Homodimer.</text>
</comment>
<evidence type="ECO:0000256" key="2">
    <source>
        <dbReference type="PIRNR" id="PIRNR036893"/>
    </source>
</evidence>
<dbReference type="PANTHER" id="PTHR10612">
    <property type="entry name" value="APOLIPOPROTEIN D"/>
    <property type="match status" value="1"/>
</dbReference>
<reference evidence="4 7" key="2">
    <citation type="submission" date="2016-07" db="EMBL/GenBank/DDBJ databases">
        <title>Complete genome sequences of Bordetella pseudohinzii.</title>
        <authorList>
            <person name="Spilker T."/>
            <person name="Darrah R."/>
            <person name="LiPuma J.J."/>
        </authorList>
    </citation>
    <scope>NUCLEOTIDE SEQUENCE [LARGE SCALE GENOMIC DNA]</scope>
    <source>
        <strain evidence="4 7">HI4681</strain>
    </source>
</reference>
<dbReference type="GO" id="GO:0006950">
    <property type="term" value="P:response to stress"/>
    <property type="evidence" value="ECO:0007669"/>
    <property type="project" value="UniProtKB-ARBA"/>
</dbReference>
<dbReference type="KEGG" id="bpdz:BBN53_01600"/>
<dbReference type="InterPro" id="IPR002446">
    <property type="entry name" value="Lipocalin_bac"/>
</dbReference>
<proteinExistence type="inferred from homology"/>
<keyword evidence="2" id="KW-0998">Cell outer membrane</keyword>